<dbReference type="InterPro" id="IPR001810">
    <property type="entry name" value="F-box_dom"/>
</dbReference>
<evidence type="ECO:0000313" key="4">
    <source>
        <dbReference type="Proteomes" id="UP000596660"/>
    </source>
</evidence>
<dbReference type="Gramene" id="AUR62000176-RA">
    <property type="protein sequence ID" value="AUR62000176-RA:cds"/>
    <property type="gene ID" value="AUR62000176"/>
</dbReference>
<dbReference type="InterPro" id="IPR036047">
    <property type="entry name" value="F-box-like_dom_sf"/>
</dbReference>
<dbReference type="SUPFAM" id="SSF81383">
    <property type="entry name" value="F-box domain"/>
    <property type="match status" value="1"/>
</dbReference>
<dbReference type="AlphaFoldDB" id="A0A803KMC0"/>
<dbReference type="Pfam" id="PF12937">
    <property type="entry name" value="F-box-like"/>
    <property type="match status" value="1"/>
</dbReference>
<evidence type="ECO:0000259" key="2">
    <source>
        <dbReference type="Pfam" id="PF12937"/>
    </source>
</evidence>
<evidence type="ECO:0000256" key="1">
    <source>
        <dbReference type="SAM" id="MobiDB-lite"/>
    </source>
</evidence>
<feature type="domain" description="F-box" evidence="2">
    <location>
        <begin position="8"/>
        <end position="43"/>
    </location>
</feature>
<evidence type="ECO:0000313" key="3">
    <source>
        <dbReference type="EnsemblPlants" id="AUR62000176-RA:cds"/>
    </source>
</evidence>
<keyword evidence="4" id="KW-1185">Reference proteome</keyword>
<reference evidence="3" key="1">
    <citation type="journal article" date="2017" name="Nature">
        <title>The genome of Chenopodium quinoa.</title>
        <authorList>
            <person name="Jarvis D.E."/>
            <person name="Ho Y.S."/>
            <person name="Lightfoot D.J."/>
            <person name="Schmoeckel S.M."/>
            <person name="Li B."/>
            <person name="Borm T.J.A."/>
            <person name="Ohyanagi H."/>
            <person name="Mineta K."/>
            <person name="Michell C.T."/>
            <person name="Saber N."/>
            <person name="Kharbatia N.M."/>
            <person name="Rupper R.R."/>
            <person name="Sharp A.R."/>
            <person name="Dally N."/>
            <person name="Boughton B.A."/>
            <person name="Woo Y.H."/>
            <person name="Gao G."/>
            <person name="Schijlen E.G.W.M."/>
            <person name="Guo X."/>
            <person name="Momin A.A."/>
            <person name="Negrao S."/>
            <person name="Al-Babili S."/>
            <person name="Gehring C."/>
            <person name="Roessner U."/>
            <person name="Jung C."/>
            <person name="Murphy K."/>
            <person name="Arold S.T."/>
            <person name="Gojobori T."/>
            <person name="van der Linden C.G."/>
            <person name="van Loo E.N."/>
            <person name="Jellen E.N."/>
            <person name="Maughan P.J."/>
            <person name="Tester M."/>
        </authorList>
    </citation>
    <scope>NUCLEOTIDE SEQUENCE [LARGE SCALE GENOMIC DNA]</scope>
    <source>
        <strain evidence="3">cv. PI 614886</strain>
    </source>
</reference>
<feature type="region of interest" description="Disordered" evidence="1">
    <location>
        <begin position="52"/>
        <end position="74"/>
    </location>
</feature>
<dbReference type="PANTHER" id="PTHR31215">
    <property type="entry name" value="OS05G0510400 PROTEIN-RELATED"/>
    <property type="match status" value="1"/>
</dbReference>
<dbReference type="CDD" id="cd09917">
    <property type="entry name" value="F-box_SF"/>
    <property type="match status" value="1"/>
</dbReference>
<organism evidence="3 4">
    <name type="scientific">Chenopodium quinoa</name>
    <name type="common">Quinoa</name>
    <dbReference type="NCBI Taxonomy" id="63459"/>
    <lineage>
        <taxon>Eukaryota</taxon>
        <taxon>Viridiplantae</taxon>
        <taxon>Streptophyta</taxon>
        <taxon>Embryophyta</taxon>
        <taxon>Tracheophyta</taxon>
        <taxon>Spermatophyta</taxon>
        <taxon>Magnoliopsida</taxon>
        <taxon>eudicotyledons</taxon>
        <taxon>Gunneridae</taxon>
        <taxon>Pentapetalae</taxon>
        <taxon>Caryophyllales</taxon>
        <taxon>Chenopodiaceae</taxon>
        <taxon>Chenopodioideae</taxon>
        <taxon>Atripliceae</taxon>
        <taxon>Chenopodium</taxon>
    </lineage>
</organism>
<reference evidence="3" key="2">
    <citation type="submission" date="2021-03" db="UniProtKB">
        <authorList>
            <consortium name="EnsemblPlants"/>
        </authorList>
    </citation>
    <scope>IDENTIFICATION</scope>
</reference>
<sequence>MEGVDYFDLIPDPILNLIFNKIFDAKSLCRCLLVSKRFATIVSEVDSISIQMNNNHSNGSNNHPKSKKPSEESAKLSTGSKSFFKNSIFKFICKPINLLQQAISSKKMAKNGGGVDIMKWVGNTLKNFQDIESIKLELPCHGGEIGINKNIPLLKWEAEFGKEMEMCAILGATSIVERREKKGPEIEGENEVQVFSDEELKLRIIWIISCLIASSARHNLVKKMVNQCPKLSNAVVSDAGKQGKLCMNAKQIQDLKDSIEIATVNASKSENPAPELEPEPETSGESTTAMAYAGNLVMKMWCWNNVTTLSEL</sequence>
<dbReference type="Proteomes" id="UP000596660">
    <property type="component" value="Unplaced"/>
</dbReference>
<name>A0A803KMC0_CHEQI</name>
<feature type="compositionally biased region" description="Low complexity" evidence="1">
    <location>
        <begin position="53"/>
        <end position="63"/>
    </location>
</feature>
<accession>A0A803KMC0</accession>
<dbReference type="InterPro" id="IPR044809">
    <property type="entry name" value="AUF1-like"/>
</dbReference>
<protein>
    <recommendedName>
        <fullName evidence="2">F-box domain-containing protein</fullName>
    </recommendedName>
</protein>
<proteinExistence type="predicted"/>
<dbReference type="EnsemblPlants" id="AUR62000176-RA">
    <property type="protein sequence ID" value="AUR62000176-RA:cds"/>
    <property type="gene ID" value="AUR62000176"/>
</dbReference>
<feature type="region of interest" description="Disordered" evidence="1">
    <location>
        <begin position="266"/>
        <end position="287"/>
    </location>
</feature>
<dbReference type="OMA" id="MKLWYVP"/>